<dbReference type="SUPFAM" id="SSF57938">
    <property type="entry name" value="DnaJ/Hsp40 cysteine-rich domain"/>
    <property type="match status" value="1"/>
</dbReference>
<dbReference type="GO" id="GO:0031072">
    <property type="term" value="F:heat shock protein binding"/>
    <property type="evidence" value="ECO:0007669"/>
    <property type="project" value="InterPro"/>
</dbReference>
<dbReference type="GO" id="GO:0042026">
    <property type="term" value="P:protein refolding"/>
    <property type="evidence" value="ECO:0007669"/>
    <property type="project" value="TreeGrafter"/>
</dbReference>
<dbReference type="Proteomes" id="UP000231235">
    <property type="component" value="Unassembled WGS sequence"/>
</dbReference>
<evidence type="ECO:0000313" key="15">
    <source>
        <dbReference type="EMBL" id="PIP28796.1"/>
    </source>
</evidence>
<sequence>MRRNSVRLKKQKRRKKLGLKDSFSSFFLIMAKDYYQTLGVQKNANQEEIKKAFRKLAHQYHPDKNGTGNEAKFKEINEAYQVLGNEQKRKQYDQFGATFNGAGFGSAAGGQGWPGGGFTGQGFNWQDFARSAGSQGFRTNINFDDLDLGDIFSDFFSAGGGQRRQRRANTAGADLEYQLEISLRDSAFGAEKIINFEKMAECDNCFGKGYDSSAKIITCPQCKGSGRITEQQRTIFGIIQSQSVCPTCQGEGKKPDKFCSQCHGAGRLKLSKQLKIKIPAGINNGESIKLGGQGEAGQKGAAAGDLYITFRIKSEPGFERQDYNILSRQQINIVQAALGDKIGVLTVDGPVTLKVPAGVESGTVFKLNGKGVVRLHGRGRGDHLVEIAVKTPKKLSRQAKKLLEELEQEL</sequence>
<keyword evidence="7 11" id="KW-0346">Stress response</keyword>
<feature type="binding site" evidence="11">
    <location>
        <position position="262"/>
    </location>
    <ligand>
        <name>Zn(2+)</name>
        <dbReference type="ChEBI" id="CHEBI:29105"/>
        <label>1</label>
    </ligand>
</feature>
<dbReference type="FunFam" id="2.60.260.20:FF:000005">
    <property type="entry name" value="Chaperone protein dnaJ 1, mitochondrial"/>
    <property type="match status" value="1"/>
</dbReference>
<feature type="binding site" evidence="11">
    <location>
        <position position="205"/>
    </location>
    <ligand>
        <name>Zn(2+)</name>
        <dbReference type="ChEBI" id="CHEBI:29105"/>
        <label>1</label>
    </ligand>
</feature>
<evidence type="ECO:0000256" key="6">
    <source>
        <dbReference type="ARBA" id="ARBA00022833"/>
    </source>
</evidence>
<dbReference type="Gene3D" id="1.10.287.110">
    <property type="entry name" value="DnaJ domain"/>
    <property type="match status" value="1"/>
</dbReference>
<feature type="repeat" description="CXXCXGXG motif" evidence="11">
    <location>
        <begin position="202"/>
        <end position="209"/>
    </location>
</feature>
<dbReference type="InterPro" id="IPR012724">
    <property type="entry name" value="DnaJ"/>
</dbReference>
<keyword evidence="2 11" id="KW-0235">DNA replication</keyword>
<dbReference type="CDD" id="cd10747">
    <property type="entry name" value="DnaJ_C"/>
    <property type="match status" value="1"/>
</dbReference>
<dbReference type="GO" id="GO:0006260">
    <property type="term" value="P:DNA replication"/>
    <property type="evidence" value="ECO:0007669"/>
    <property type="project" value="UniProtKB-KW"/>
</dbReference>
<keyword evidence="4 11" id="KW-0677">Repeat</keyword>
<dbReference type="NCBIfam" id="NF008035">
    <property type="entry name" value="PRK10767.1"/>
    <property type="match status" value="1"/>
</dbReference>
<evidence type="ECO:0000256" key="7">
    <source>
        <dbReference type="ARBA" id="ARBA00023016"/>
    </source>
</evidence>
<feature type="binding site" evidence="11">
    <location>
        <position position="248"/>
    </location>
    <ligand>
        <name>Zn(2+)</name>
        <dbReference type="ChEBI" id="CHEBI:29105"/>
        <label>2</label>
    </ligand>
</feature>
<dbReference type="Gene3D" id="2.10.230.10">
    <property type="entry name" value="Heat shock protein DnaJ, cysteine-rich domain"/>
    <property type="match status" value="1"/>
</dbReference>
<keyword evidence="8 11" id="KW-0143">Chaperone</keyword>
<dbReference type="GO" id="GO:0051082">
    <property type="term" value="F:unfolded protein binding"/>
    <property type="evidence" value="ECO:0007669"/>
    <property type="project" value="UniProtKB-UniRule"/>
</dbReference>
<evidence type="ECO:0000256" key="8">
    <source>
        <dbReference type="ARBA" id="ARBA00023186"/>
    </source>
</evidence>
<dbReference type="SUPFAM" id="SSF49493">
    <property type="entry name" value="HSP40/DnaJ peptide-binding domain"/>
    <property type="match status" value="2"/>
</dbReference>
<comment type="caution">
    <text evidence="15">The sequence shown here is derived from an EMBL/GenBank/DDBJ whole genome shotgun (WGS) entry which is preliminary data.</text>
</comment>
<dbReference type="InterPro" id="IPR036410">
    <property type="entry name" value="HSP_DnaJ_Cys-rich_dom_sf"/>
</dbReference>
<feature type="binding site" evidence="11">
    <location>
        <position position="222"/>
    </location>
    <ligand>
        <name>Zn(2+)</name>
        <dbReference type="ChEBI" id="CHEBI:29105"/>
        <label>2</label>
    </ligand>
</feature>
<dbReference type="HAMAP" id="MF_01152">
    <property type="entry name" value="DnaJ"/>
    <property type="match status" value="1"/>
</dbReference>
<dbReference type="InterPro" id="IPR002939">
    <property type="entry name" value="DnaJ_C"/>
</dbReference>
<keyword evidence="3 11" id="KW-0479">Metal-binding</keyword>
<feature type="binding site" evidence="11">
    <location>
        <position position="202"/>
    </location>
    <ligand>
        <name>Zn(2+)</name>
        <dbReference type="ChEBI" id="CHEBI:29105"/>
        <label>1</label>
    </ligand>
</feature>
<dbReference type="AlphaFoldDB" id="A0A2G9Z6K5"/>
<feature type="repeat" description="CXXCXGXG motif" evidence="11">
    <location>
        <begin position="245"/>
        <end position="252"/>
    </location>
</feature>
<reference evidence="15 16" key="1">
    <citation type="submission" date="2017-09" db="EMBL/GenBank/DDBJ databases">
        <title>Depth-based differentiation of microbial function through sediment-hosted aquifers and enrichment of novel symbionts in the deep terrestrial subsurface.</title>
        <authorList>
            <person name="Probst A.J."/>
            <person name="Ladd B."/>
            <person name="Jarett J.K."/>
            <person name="Geller-Mcgrath D.E."/>
            <person name="Sieber C.M."/>
            <person name="Emerson J.B."/>
            <person name="Anantharaman K."/>
            <person name="Thomas B.C."/>
            <person name="Malmstrom R."/>
            <person name="Stieglmeier M."/>
            <person name="Klingl A."/>
            <person name="Woyke T."/>
            <person name="Ryan C.M."/>
            <person name="Banfield J.F."/>
        </authorList>
    </citation>
    <scope>NUCLEOTIDE SEQUENCE [LARGE SCALE GENOMIC DNA]</scope>
    <source>
        <strain evidence="15">CG23_combo_of_CG06-09_8_20_14_all_39_39</strain>
    </source>
</reference>
<evidence type="ECO:0000256" key="2">
    <source>
        <dbReference type="ARBA" id="ARBA00022705"/>
    </source>
</evidence>
<evidence type="ECO:0000256" key="10">
    <source>
        <dbReference type="ARBA" id="ARBA00067609"/>
    </source>
</evidence>
<dbReference type="GO" id="GO:0008270">
    <property type="term" value="F:zinc ion binding"/>
    <property type="evidence" value="ECO:0007669"/>
    <property type="project" value="UniProtKB-UniRule"/>
</dbReference>
<evidence type="ECO:0000256" key="5">
    <source>
        <dbReference type="ARBA" id="ARBA00022771"/>
    </source>
</evidence>
<dbReference type="EMBL" id="PCRX01000050">
    <property type="protein sequence ID" value="PIP28796.1"/>
    <property type="molecule type" value="Genomic_DNA"/>
</dbReference>
<dbReference type="InterPro" id="IPR018253">
    <property type="entry name" value="DnaJ_domain_CS"/>
</dbReference>
<evidence type="ECO:0000256" key="4">
    <source>
        <dbReference type="ARBA" id="ARBA00022737"/>
    </source>
</evidence>
<keyword evidence="6 11" id="KW-0862">Zinc</keyword>
<dbReference type="FunFam" id="2.10.230.10:FF:000002">
    <property type="entry name" value="Molecular chaperone DnaJ"/>
    <property type="match status" value="1"/>
</dbReference>
<comment type="cofactor">
    <cofactor evidence="11">
        <name>Zn(2+)</name>
        <dbReference type="ChEBI" id="CHEBI:29105"/>
    </cofactor>
    <text evidence="11">Binds 2 Zn(2+) ions per monomer.</text>
</comment>
<organism evidence="15 16">
    <name type="scientific">Candidatus Kuenenbacteria bacterium CG23_combo_of_CG06-09_8_20_14_all_39_39</name>
    <dbReference type="NCBI Taxonomy" id="1974623"/>
    <lineage>
        <taxon>Bacteria</taxon>
        <taxon>Candidatus Kueneniibacteriota</taxon>
    </lineage>
</organism>
<feature type="repeat" description="CXXCXGXG motif" evidence="11">
    <location>
        <begin position="259"/>
        <end position="266"/>
    </location>
</feature>
<dbReference type="NCBIfam" id="TIGR02349">
    <property type="entry name" value="DnaJ_bact"/>
    <property type="match status" value="1"/>
</dbReference>
<dbReference type="InterPro" id="IPR001305">
    <property type="entry name" value="HSP_DnaJ_Cys-rich_dom"/>
</dbReference>
<keyword evidence="1 11" id="KW-0963">Cytoplasm</keyword>
<proteinExistence type="inferred from homology"/>
<feature type="binding site" evidence="11">
    <location>
        <position position="219"/>
    </location>
    <ligand>
        <name>Zn(2+)</name>
        <dbReference type="ChEBI" id="CHEBI:29105"/>
        <label>2</label>
    </ligand>
</feature>
<dbReference type="InterPro" id="IPR036869">
    <property type="entry name" value="J_dom_sf"/>
</dbReference>
<dbReference type="CDD" id="cd10719">
    <property type="entry name" value="DnaJ_zf"/>
    <property type="match status" value="1"/>
</dbReference>
<dbReference type="Pfam" id="PF01556">
    <property type="entry name" value="DnaJ_C"/>
    <property type="match status" value="1"/>
</dbReference>
<dbReference type="GO" id="GO:0005524">
    <property type="term" value="F:ATP binding"/>
    <property type="evidence" value="ECO:0007669"/>
    <property type="project" value="InterPro"/>
</dbReference>
<evidence type="ECO:0000259" key="14">
    <source>
        <dbReference type="PROSITE" id="PS51188"/>
    </source>
</evidence>
<keyword evidence="5 11" id="KW-0863">Zinc-finger</keyword>
<comment type="subcellular location">
    <subcellularLocation>
        <location evidence="11">Cytoplasm</location>
    </subcellularLocation>
</comment>
<dbReference type="CDD" id="cd06257">
    <property type="entry name" value="DnaJ"/>
    <property type="match status" value="1"/>
</dbReference>
<dbReference type="PANTHER" id="PTHR43096:SF48">
    <property type="entry name" value="CHAPERONE PROTEIN DNAJ"/>
    <property type="match status" value="1"/>
</dbReference>
<feature type="binding site" evidence="11">
    <location>
        <position position="259"/>
    </location>
    <ligand>
        <name>Zn(2+)</name>
        <dbReference type="ChEBI" id="CHEBI:29105"/>
        <label>1</label>
    </ligand>
</feature>
<comment type="subunit">
    <text evidence="11">Homodimer.</text>
</comment>
<feature type="domain" description="CR-type" evidence="14">
    <location>
        <begin position="189"/>
        <end position="271"/>
    </location>
</feature>
<dbReference type="SMART" id="SM00271">
    <property type="entry name" value="DnaJ"/>
    <property type="match status" value="1"/>
</dbReference>
<dbReference type="PROSITE" id="PS50076">
    <property type="entry name" value="DNAJ_2"/>
    <property type="match status" value="1"/>
</dbReference>
<dbReference type="PROSITE" id="PS00636">
    <property type="entry name" value="DNAJ_1"/>
    <property type="match status" value="1"/>
</dbReference>
<dbReference type="PROSITE" id="PS51188">
    <property type="entry name" value="ZF_CR"/>
    <property type="match status" value="1"/>
</dbReference>
<evidence type="ECO:0000256" key="1">
    <source>
        <dbReference type="ARBA" id="ARBA00022490"/>
    </source>
</evidence>
<evidence type="ECO:0000313" key="16">
    <source>
        <dbReference type="Proteomes" id="UP000231235"/>
    </source>
</evidence>
<dbReference type="Pfam" id="PF00684">
    <property type="entry name" value="DnaJ_CXXCXGXG"/>
    <property type="match status" value="1"/>
</dbReference>
<dbReference type="GO" id="GO:0009408">
    <property type="term" value="P:response to heat"/>
    <property type="evidence" value="ECO:0007669"/>
    <property type="project" value="InterPro"/>
</dbReference>
<name>A0A2G9Z6K5_9BACT</name>
<evidence type="ECO:0000256" key="11">
    <source>
        <dbReference type="HAMAP-Rule" id="MF_01152"/>
    </source>
</evidence>
<dbReference type="PANTHER" id="PTHR43096">
    <property type="entry name" value="DNAJ HOMOLOG 1, MITOCHONDRIAL-RELATED"/>
    <property type="match status" value="1"/>
</dbReference>
<feature type="repeat" description="CXXCXGXG motif" evidence="11">
    <location>
        <begin position="219"/>
        <end position="226"/>
    </location>
</feature>
<evidence type="ECO:0000256" key="12">
    <source>
        <dbReference type="PROSITE-ProRule" id="PRU00546"/>
    </source>
</evidence>
<protein>
    <recommendedName>
        <fullName evidence="10 11">Chaperone protein DnaJ</fullName>
    </recommendedName>
</protein>
<evidence type="ECO:0000259" key="13">
    <source>
        <dbReference type="PROSITE" id="PS50076"/>
    </source>
</evidence>
<feature type="domain" description="J" evidence="13">
    <location>
        <begin position="33"/>
        <end position="96"/>
    </location>
</feature>
<evidence type="ECO:0000256" key="9">
    <source>
        <dbReference type="ARBA" id="ARBA00061004"/>
    </source>
</evidence>
<accession>A0A2G9Z6K5</accession>
<dbReference type="InterPro" id="IPR008971">
    <property type="entry name" value="HSP40/DnaJ_pept-bd"/>
</dbReference>
<evidence type="ECO:0000256" key="3">
    <source>
        <dbReference type="ARBA" id="ARBA00022723"/>
    </source>
</evidence>
<feature type="zinc finger region" description="CR-type" evidence="12">
    <location>
        <begin position="189"/>
        <end position="271"/>
    </location>
</feature>
<dbReference type="GO" id="GO:0005737">
    <property type="term" value="C:cytoplasm"/>
    <property type="evidence" value="ECO:0007669"/>
    <property type="project" value="UniProtKB-SubCell"/>
</dbReference>
<dbReference type="PRINTS" id="PR00625">
    <property type="entry name" value="JDOMAIN"/>
</dbReference>
<feature type="binding site" evidence="11">
    <location>
        <position position="245"/>
    </location>
    <ligand>
        <name>Zn(2+)</name>
        <dbReference type="ChEBI" id="CHEBI:29105"/>
        <label>2</label>
    </ligand>
</feature>
<dbReference type="InterPro" id="IPR001623">
    <property type="entry name" value="DnaJ_domain"/>
</dbReference>
<comment type="function">
    <text evidence="11">Participates actively in the response to hyperosmotic and heat shock by preventing the aggregation of stress-denatured proteins and by disaggregating proteins, also in an autonomous, DnaK-independent fashion. Unfolded proteins bind initially to DnaJ; upon interaction with the DnaJ-bound protein, DnaK hydrolyzes its bound ATP, resulting in the formation of a stable complex. GrpE releases ADP from DnaK; ATP binding to DnaK triggers the release of the substrate protein, thus completing the reaction cycle. Several rounds of ATP-dependent interactions between DnaJ, DnaK and GrpE are required for fully efficient folding. Also involved, together with DnaK and GrpE, in the DNA replication of plasmids through activation of initiation proteins.</text>
</comment>
<comment type="domain">
    <text evidence="11">The J domain is necessary and sufficient to stimulate DnaK ATPase activity. Zinc center 1 plays an important role in the autonomous, DnaK-independent chaperone activity of DnaJ. Zinc center 2 is essential for interaction with DnaK and for DnaJ activity.</text>
</comment>
<gene>
    <name evidence="11 15" type="primary">dnaJ</name>
    <name evidence="15" type="ORF">COX28_02780</name>
</gene>
<dbReference type="Gene3D" id="2.60.260.20">
    <property type="entry name" value="Urease metallochaperone UreE, N-terminal domain"/>
    <property type="match status" value="2"/>
</dbReference>
<dbReference type="SUPFAM" id="SSF46565">
    <property type="entry name" value="Chaperone J-domain"/>
    <property type="match status" value="1"/>
</dbReference>
<comment type="similarity">
    <text evidence="9 11">Belongs to the DnaJ family.</text>
</comment>
<dbReference type="Pfam" id="PF00226">
    <property type="entry name" value="DnaJ"/>
    <property type="match status" value="1"/>
</dbReference>